<keyword evidence="8 11" id="KW-1133">Transmembrane helix</keyword>
<dbReference type="RefSeq" id="WP_179787727.1">
    <property type="nucleotide sequence ID" value="NZ_BAAARR010000024.1"/>
</dbReference>
<sequence length="606" mass="64108">MPRSTRNARSTVLLYVRGARLVFAHRPSLAVVTLVLLGATSLLPVLQPWLLGQVVDRLGRGDVDGGRAGTVALLAVGYALTLVLPALLMPVRQSLDSSLDAHAVGAVDRNVLDAGGRLADLTRLERPAFHDEAQQAVSSAGWVSRFAVFTQQAAGQCVTVLGLLLLVAGLSPWVAAALAVTVVPHLVAYRRMHRRQFETMADQSRPAREMDYCVRLTTSADGAKEVRVFGLGGWFLDRYQRLFARAYAEVRALRLRSLLVSAVCGLLPAVTLGGGFWYVAYQAGAGLLTVGAVAVYVNAVVQLEAGLFGLSVSLGLMFEVGLHLRQLFAFTDGASPGVALPPAGAALPAPARIRQGVEFADVAFAYPNDPAGSRPVLRGVNAVLPAGTVTAVVGDNGAGKTTLVKLLTRMYDPTTGQVRLDGRPLAAYDLTALRAVSGGVFQDFARFALTAGENIAVGADDGTATPERVRHAARAAGADAVVSSLPDGYDTPLTRRFDGGVDLSGGQWQKLATARGLLRDAALVVLDEPTAALDVDAERRLFDTFRALLAGRTGVLVSHRFSTVRMADQILVLENGVVVEAGGHAELLALGGRYATMFEMQAGRYR</sequence>
<organism evidence="14 15">
    <name type="scientific">Actinopolymorpha rutila</name>
    <dbReference type="NCBI Taxonomy" id="446787"/>
    <lineage>
        <taxon>Bacteria</taxon>
        <taxon>Bacillati</taxon>
        <taxon>Actinomycetota</taxon>
        <taxon>Actinomycetes</taxon>
        <taxon>Propionibacteriales</taxon>
        <taxon>Actinopolymorphaceae</taxon>
        <taxon>Actinopolymorpha</taxon>
    </lineage>
</organism>
<keyword evidence="4" id="KW-0997">Cell inner membrane</keyword>
<evidence type="ECO:0000313" key="14">
    <source>
        <dbReference type="EMBL" id="NYH90114.1"/>
    </source>
</evidence>
<evidence type="ECO:0000256" key="9">
    <source>
        <dbReference type="ARBA" id="ARBA00023136"/>
    </source>
</evidence>
<proteinExistence type="inferred from homology"/>
<dbReference type="GO" id="GO:0005524">
    <property type="term" value="F:ATP binding"/>
    <property type="evidence" value="ECO:0007669"/>
    <property type="project" value="UniProtKB-KW"/>
</dbReference>
<accession>A0A852ZB29</accession>
<evidence type="ECO:0000256" key="8">
    <source>
        <dbReference type="ARBA" id="ARBA00022989"/>
    </source>
</evidence>
<keyword evidence="5 11" id="KW-0812">Transmembrane</keyword>
<dbReference type="Proteomes" id="UP000579605">
    <property type="component" value="Unassembled WGS sequence"/>
</dbReference>
<evidence type="ECO:0000256" key="7">
    <source>
        <dbReference type="ARBA" id="ARBA00022840"/>
    </source>
</evidence>
<dbReference type="InterPro" id="IPR039421">
    <property type="entry name" value="Type_1_exporter"/>
</dbReference>
<evidence type="ECO:0000256" key="3">
    <source>
        <dbReference type="ARBA" id="ARBA00022475"/>
    </source>
</evidence>
<keyword evidence="6" id="KW-0547">Nucleotide-binding</keyword>
<feature type="domain" description="ABC transporter" evidence="12">
    <location>
        <begin position="357"/>
        <end position="600"/>
    </location>
</feature>
<dbReference type="Pfam" id="PF00005">
    <property type="entry name" value="ABC_tran"/>
    <property type="match status" value="1"/>
</dbReference>
<keyword evidence="9 11" id="KW-0472">Membrane</keyword>
<dbReference type="PROSITE" id="PS50893">
    <property type="entry name" value="ABC_TRANSPORTER_2"/>
    <property type="match status" value="1"/>
</dbReference>
<comment type="caution">
    <text evidence="14">The sequence shown here is derived from an EMBL/GenBank/DDBJ whole genome shotgun (WGS) entry which is preliminary data.</text>
</comment>
<dbReference type="Gene3D" id="1.20.1560.10">
    <property type="entry name" value="ABC transporter type 1, transmembrane domain"/>
    <property type="match status" value="1"/>
</dbReference>
<keyword evidence="7 14" id="KW-0067">ATP-binding</keyword>
<keyword evidence="3" id="KW-1003">Cell membrane</keyword>
<dbReference type="InterPro" id="IPR003439">
    <property type="entry name" value="ABC_transporter-like_ATP-bd"/>
</dbReference>
<evidence type="ECO:0000313" key="15">
    <source>
        <dbReference type="Proteomes" id="UP000579605"/>
    </source>
</evidence>
<dbReference type="PANTHER" id="PTHR43394">
    <property type="entry name" value="ATP-DEPENDENT PERMEASE MDL1, MITOCHONDRIAL"/>
    <property type="match status" value="1"/>
</dbReference>
<dbReference type="InterPro" id="IPR027417">
    <property type="entry name" value="P-loop_NTPase"/>
</dbReference>
<comment type="subcellular location">
    <subcellularLocation>
        <location evidence="1">Cell inner membrane</location>
        <topology evidence="1">Multi-pass membrane protein</topology>
    </subcellularLocation>
</comment>
<dbReference type="InterPro" id="IPR011527">
    <property type="entry name" value="ABC1_TM_dom"/>
</dbReference>
<name>A0A852ZB29_9ACTN</name>
<evidence type="ECO:0000256" key="6">
    <source>
        <dbReference type="ARBA" id="ARBA00022741"/>
    </source>
</evidence>
<keyword evidence="2" id="KW-0813">Transport</keyword>
<comment type="similarity">
    <text evidence="10">Belongs to the ABC transporter superfamily. Siderophore-Fe(3+) uptake transporter (SIUT) (TC 3.A.1.21) family.</text>
</comment>
<dbReference type="EMBL" id="JACBZH010000001">
    <property type="protein sequence ID" value="NYH90114.1"/>
    <property type="molecule type" value="Genomic_DNA"/>
</dbReference>
<feature type="transmembrane region" description="Helical" evidence="11">
    <location>
        <begin position="258"/>
        <end position="281"/>
    </location>
</feature>
<feature type="transmembrane region" description="Helical" evidence="11">
    <location>
        <begin position="29"/>
        <end position="50"/>
    </location>
</feature>
<dbReference type="FunFam" id="3.40.50.300:FF:000221">
    <property type="entry name" value="Multidrug ABC transporter ATP-binding protein"/>
    <property type="match status" value="1"/>
</dbReference>
<keyword evidence="15" id="KW-1185">Reference proteome</keyword>
<protein>
    <submittedName>
        <fullName evidence="14">ATP-binding cassette subfamily B protein</fullName>
    </submittedName>
</protein>
<evidence type="ECO:0000256" key="4">
    <source>
        <dbReference type="ARBA" id="ARBA00022519"/>
    </source>
</evidence>
<evidence type="ECO:0000256" key="10">
    <source>
        <dbReference type="ARBA" id="ARBA00023455"/>
    </source>
</evidence>
<dbReference type="PROSITE" id="PS50929">
    <property type="entry name" value="ABC_TM1F"/>
    <property type="match status" value="1"/>
</dbReference>
<dbReference type="InterPro" id="IPR036640">
    <property type="entry name" value="ABC1_TM_sf"/>
</dbReference>
<feature type="transmembrane region" description="Helical" evidence="11">
    <location>
        <begin position="293"/>
        <end position="318"/>
    </location>
</feature>
<dbReference type="GO" id="GO:0015421">
    <property type="term" value="F:ABC-type oligopeptide transporter activity"/>
    <property type="evidence" value="ECO:0007669"/>
    <property type="project" value="TreeGrafter"/>
</dbReference>
<evidence type="ECO:0000259" key="12">
    <source>
        <dbReference type="PROSITE" id="PS50893"/>
    </source>
</evidence>
<dbReference type="AlphaFoldDB" id="A0A852ZB29"/>
<dbReference type="GO" id="GO:0016887">
    <property type="term" value="F:ATP hydrolysis activity"/>
    <property type="evidence" value="ECO:0007669"/>
    <property type="project" value="InterPro"/>
</dbReference>
<feature type="domain" description="ABC transmembrane type-1" evidence="13">
    <location>
        <begin position="31"/>
        <end position="319"/>
    </location>
</feature>
<dbReference type="Gene3D" id="3.40.50.300">
    <property type="entry name" value="P-loop containing nucleotide triphosphate hydrolases"/>
    <property type="match status" value="1"/>
</dbReference>
<feature type="transmembrane region" description="Helical" evidence="11">
    <location>
        <begin position="70"/>
        <end position="89"/>
    </location>
</feature>
<evidence type="ECO:0000256" key="2">
    <source>
        <dbReference type="ARBA" id="ARBA00022448"/>
    </source>
</evidence>
<dbReference type="InterPro" id="IPR003593">
    <property type="entry name" value="AAA+_ATPase"/>
</dbReference>
<reference evidence="14 15" key="1">
    <citation type="submission" date="2020-07" db="EMBL/GenBank/DDBJ databases">
        <title>Sequencing the genomes of 1000 actinobacteria strains.</title>
        <authorList>
            <person name="Klenk H.-P."/>
        </authorList>
    </citation>
    <scope>NUCLEOTIDE SEQUENCE [LARGE SCALE GENOMIC DNA]</scope>
    <source>
        <strain evidence="14 15">DSM 18448</strain>
    </source>
</reference>
<gene>
    <name evidence="14" type="ORF">F4554_002752</name>
</gene>
<dbReference type="SUPFAM" id="SSF90123">
    <property type="entry name" value="ABC transporter transmembrane region"/>
    <property type="match status" value="1"/>
</dbReference>
<evidence type="ECO:0000256" key="1">
    <source>
        <dbReference type="ARBA" id="ARBA00004429"/>
    </source>
</evidence>
<dbReference type="PANTHER" id="PTHR43394:SF1">
    <property type="entry name" value="ATP-BINDING CASSETTE SUB-FAMILY B MEMBER 10, MITOCHONDRIAL"/>
    <property type="match status" value="1"/>
</dbReference>
<dbReference type="SMART" id="SM00382">
    <property type="entry name" value="AAA"/>
    <property type="match status" value="1"/>
</dbReference>
<evidence type="ECO:0000256" key="11">
    <source>
        <dbReference type="SAM" id="Phobius"/>
    </source>
</evidence>
<evidence type="ECO:0000259" key="13">
    <source>
        <dbReference type="PROSITE" id="PS50929"/>
    </source>
</evidence>
<dbReference type="SUPFAM" id="SSF52540">
    <property type="entry name" value="P-loop containing nucleoside triphosphate hydrolases"/>
    <property type="match status" value="1"/>
</dbReference>
<evidence type="ECO:0000256" key="5">
    <source>
        <dbReference type="ARBA" id="ARBA00022692"/>
    </source>
</evidence>
<dbReference type="GO" id="GO:0005886">
    <property type="term" value="C:plasma membrane"/>
    <property type="evidence" value="ECO:0007669"/>
    <property type="project" value="UniProtKB-SubCell"/>
</dbReference>